<keyword evidence="2" id="KW-1185">Reference proteome</keyword>
<evidence type="ECO:0000313" key="2">
    <source>
        <dbReference type="Proteomes" id="UP000566819"/>
    </source>
</evidence>
<sequence length="76" mass="8188">MPAPIPDSFCAPDFPVAAAVEEVVEAVTDAGCRVAFTADDVVEIEFVAVEEQETEEGRFVTPEAEQKFWAKLTAVA</sequence>
<accession>A0A8H4VJ39</accession>
<dbReference type="AlphaFoldDB" id="A0A8H4VJ39"/>
<protein>
    <submittedName>
        <fullName evidence="1">Uncharacterized protein</fullName>
    </submittedName>
</protein>
<reference evidence="1 2" key="1">
    <citation type="submission" date="2020-03" db="EMBL/GenBank/DDBJ databases">
        <title>Draft Genome Sequence of Cudoniella acicularis.</title>
        <authorList>
            <person name="Buettner E."/>
            <person name="Kellner H."/>
        </authorList>
    </citation>
    <scope>NUCLEOTIDE SEQUENCE [LARGE SCALE GENOMIC DNA]</scope>
    <source>
        <strain evidence="1 2">DSM 108380</strain>
    </source>
</reference>
<evidence type="ECO:0000313" key="1">
    <source>
        <dbReference type="EMBL" id="KAF4612806.1"/>
    </source>
</evidence>
<name>A0A8H4VJ39_9HELO</name>
<proteinExistence type="predicted"/>
<dbReference type="EMBL" id="JAAMPI010002496">
    <property type="protein sequence ID" value="KAF4612806.1"/>
    <property type="molecule type" value="Genomic_DNA"/>
</dbReference>
<gene>
    <name evidence="1" type="ORF">G7Y89_g15567</name>
</gene>
<organism evidence="1 2">
    <name type="scientific">Cudoniella acicularis</name>
    <dbReference type="NCBI Taxonomy" id="354080"/>
    <lineage>
        <taxon>Eukaryota</taxon>
        <taxon>Fungi</taxon>
        <taxon>Dikarya</taxon>
        <taxon>Ascomycota</taxon>
        <taxon>Pezizomycotina</taxon>
        <taxon>Leotiomycetes</taxon>
        <taxon>Helotiales</taxon>
        <taxon>Tricladiaceae</taxon>
        <taxon>Cudoniella</taxon>
    </lineage>
</organism>
<comment type="caution">
    <text evidence="1">The sequence shown here is derived from an EMBL/GenBank/DDBJ whole genome shotgun (WGS) entry which is preliminary data.</text>
</comment>
<dbReference type="Proteomes" id="UP000566819">
    <property type="component" value="Unassembled WGS sequence"/>
</dbReference>